<dbReference type="NCBIfam" id="NF047509">
    <property type="entry name" value="Rv3131_FMN_oxido"/>
    <property type="match status" value="1"/>
</dbReference>
<proteinExistence type="predicted"/>
<dbReference type="SUPFAM" id="SSF55469">
    <property type="entry name" value="FMN-dependent nitroreductase-like"/>
    <property type="match status" value="2"/>
</dbReference>
<dbReference type="PANTHER" id="PTHR23026">
    <property type="entry name" value="NADPH NITROREDUCTASE"/>
    <property type="match status" value="1"/>
</dbReference>
<dbReference type="PANTHER" id="PTHR23026:SF123">
    <property type="entry name" value="NAD(P)H NITROREDUCTASE RV3131-RELATED"/>
    <property type="match status" value="1"/>
</dbReference>
<evidence type="ECO:0000313" key="2">
    <source>
        <dbReference type="Proteomes" id="UP001499882"/>
    </source>
</evidence>
<keyword evidence="2" id="KW-1185">Reference proteome</keyword>
<dbReference type="InterPro" id="IPR050627">
    <property type="entry name" value="Nitroreductase/BluB"/>
</dbReference>
<accession>A0ABP8Z1S3</accession>
<organism evidence="1 2">
    <name type="scientific">Nocardioides endophyticus</name>
    <dbReference type="NCBI Taxonomy" id="1353775"/>
    <lineage>
        <taxon>Bacteria</taxon>
        <taxon>Bacillati</taxon>
        <taxon>Actinomycetota</taxon>
        <taxon>Actinomycetes</taxon>
        <taxon>Propionibacteriales</taxon>
        <taxon>Nocardioidaceae</taxon>
        <taxon>Nocardioides</taxon>
    </lineage>
</organism>
<dbReference type="InterPro" id="IPR000415">
    <property type="entry name" value="Nitroreductase-like"/>
</dbReference>
<name>A0ABP8Z1S3_9ACTN</name>
<sequence length="323" mass="35662">MSARTSPGPTTLRRIVELACRAPSIHNTQPWLWRISDTRIDLYGDPTRQLPVADSRGRSLTVSCGAALHHAQVAADAVGLDARVARLPTPGSHDHLATIDLAPGRRSAHATADLRALERRRTDRSRFTSWPMSDERLAALSRAVSRDGVQVVPMTNVSERFRLEFLLRRAIARESSDPRYDEEQRQWIDRSPADGIPSAAVCAGADPRPRMSRFTSHDPMDLDELVQSSDGLLLISTEEDDRAAWLQAGEVLSAAWLRATTDGLSVVPLSQVVEIEETRLALTHELLGGRAAPQALLRIGWQEIGHSTRPLTPRRPVDDVLIT</sequence>
<dbReference type="Gene3D" id="3.40.109.10">
    <property type="entry name" value="NADH Oxidase"/>
    <property type="match status" value="1"/>
</dbReference>
<protein>
    <submittedName>
        <fullName evidence="1">NAD(P)H nitroreductase</fullName>
    </submittedName>
</protein>
<comment type="caution">
    <text evidence="1">The sequence shown here is derived from an EMBL/GenBank/DDBJ whole genome shotgun (WGS) entry which is preliminary data.</text>
</comment>
<dbReference type="Proteomes" id="UP001499882">
    <property type="component" value="Unassembled WGS sequence"/>
</dbReference>
<gene>
    <name evidence="1" type="ORF">GCM10023350_30860</name>
</gene>
<reference evidence="2" key="1">
    <citation type="journal article" date="2019" name="Int. J. Syst. Evol. Microbiol.">
        <title>The Global Catalogue of Microorganisms (GCM) 10K type strain sequencing project: providing services to taxonomists for standard genome sequencing and annotation.</title>
        <authorList>
            <consortium name="The Broad Institute Genomics Platform"/>
            <consortium name="The Broad Institute Genome Sequencing Center for Infectious Disease"/>
            <person name="Wu L."/>
            <person name="Ma J."/>
        </authorList>
    </citation>
    <scope>NUCLEOTIDE SEQUENCE [LARGE SCALE GENOMIC DNA]</scope>
    <source>
        <strain evidence="2">JCM 18532</strain>
    </source>
</reference>
<evidence type="ECO:0000313" key="1">
    <source>
        <dbReference type="EMBL" id="GAA4743965.1"/>
    </source>
</evidence>
<dbReference type="RefSeq" id="WP_345527709.1">
    <property type="nucleotide sequence ID" value="NZ_BAABKN010000019.1"/>
</dbReference>
<dbReference type="EMBL" id="BAABKN010000019">
    <property type="protein sequence ID" value="GAA4743965.1"/>
    <property type="molecule type" value="Genomic_DNA"/>
</dbReference>